<proteinExistence type="predicted"/>
<evidence type="ECO:0000313" key="2">
    <source>
        <dbReference type="Proteomes" id="UP000768646"/>
    </source>
</evidence>
<organism evidence="1 2">
    <name type="scientific">Pneumocystis oryctolagi</name>
    <dbReference type="NCBI Taxonomy" id="42067"/>
    <lineage>
        <taxon>Eukaryota</taxon>
        <taxon>Fungi</taxon>
        <taxon>Dikarya</taxon>
        <taxon>Ascomycota</taxon>
        <taxon>Taphrinomycotina</taxon>
        <taxon>Pneumocystomycetes</taxon>
        <taxon>Pneumocystaceae</taxon>
        <taxon>Pneumocystis</taxon>
    </lineage>
</organism>
<protein>
    <submittedName>
        <fullName evidence="1">Uncharacterized protein</fullName>
    </submittedName>
</protein>
<dbReference type="Proteomes" id="UP000768646">
    <property type="component" value="Unassembled WGS sequence"/>
</dbReference>
<comment type="caution">
    <text evidence="1">The sequence shown here is derived from an EMBL/GenBank/DDBJ whole genome shotgun (WGS) entry which is preliminary data.</text>
</comment>
<keyword evidence="2" id="KW-1185">Reference proteome</keyword>
<evidence type="ECO:0000313" key="1">
    <source>
        <dbReference type="EMBL" id="KAG4305345.1"/>
    </source>
</evidence>
<sequence>MRHKTGRTGSASASNSHFLPVYGESSAFGRLPGFYGPATGSFSSEHYEQGAQRTTDGANGENRAKIERMRLWRQDALVQHQHETAAYIGDKILGLTGTFGAQRAKKTLTREAEDPDDAFWLAQVYYHTGHYARARGLLMSRYLLEVNVACRYLAALCLSKLSKWQEALDLLEEPCAYNQEGLEGVETPGFIAKSLNGGIKVCISFEASVCYLRGVLYANLNKFDKAKECYKEALMIDAKCYEAFEQLISNNLMTAEEGEGLYIAILLLKVKHFIEWTFIQSLSFNGLVEEDVDFVKNLYITKLNKYKNASRFIEAEIKLKNVYNLHDNTDLLLSRAELLFVQNRFKQCLEITEKILSIDQYKFNTLPIHLACLHELNEKNKLFLISHDMTERHPEEPVSWLSVGIYYLCIGKVAEARRYFSKASIMNPHFGPAWIGFAHSFAVEGEHDQAISAYTTAARLFQGTHLPCLFLGMQHLHLNNLVLANEYFNASYGLCKTDPLLLNELGVVAFHKLQLPEAINLFRSALSLAKEIDSEERAWIATWANLGHAYRKLRMYDDALRYFSEVKRLSPRDPCIYSAIAMVHLSTHRAGDAVQCLHEALSLAPSDPIATDLLRRALEENSHIPFEIGITIQDASSDDDNIIGM</sequence>
<reference evidence="1 2" key="1">
    <citation type="journal article" date="2021" name="Commun. Biol.">
        <title>Genomic insights into the host specific adaptation of the Pneumocystis genus.</title>
        <authorList>
            <person name="Cisse O.H."/>
            <person name="Ma L."/>
            <person name="Dekker J.P."/>
            <person name="Khil P.P."/>
            <person name="Youn J.-H."/>
            <person name="Brenchley J.M."/>
            <person name="Blair R."/>
            <person name="Pahar B."/>
            <person name="Chabe M."/>
            <person name="Van Rompay K.K.A."/>
            <person name="Keesler R."/>
            <person name="Sukura A."/>
            <person name="Hirsch V."/>
            <person name="Kutty G."/>
            <person name="Liu Y."/>
            <person name="Peng L."/>
            <person name="Chen J."/>
            <person name="Song J."/>
            <person name="Weissenbacher-Lang C."/>
            <person name="Xu J."/>
            <person name="Upham N.S."/>
            <person name="Stajich J.E."/>
            <person name="Cuomo C.A."/>
            <person name="Cushion M.T."/>
            <person name="Kovacs J.A."/>
        </authorList>
    </citation>
    <scope>NUCLEOTIDE SEQUENCE [LARGE SCALE GENOMIC DNA]</scope>
    <source>
        <strain evidence="1 2">RABM</strain>
    </source>
</reference>
<name>A0ACB7CCX4_9ASCO</name>
<dbReference type="EMBL" id="JABTEG010000004">
    <property type="protein sequence ID" value="KAG4305345.1"/>
    <property type="molecule type" value="Genomic_DNA"/>
</dbReference>
<gene>
    <name evidence="1" type="ORF">PORY_001515</name>
</gene>
<accession>A0ACB7CCX4</accession>